<feature type="transmembrane region" description="Helical" evidence="7">
    <location>
        <begin position="295"/>
        <end position="316"/>
    </location>
</feature>
<gene>
    <name evidence="9" type="ORF">HMPREF1316_1839</name>
</gene>
<keyword evidence="7" id="KW-0812">Transmembrane</keyword>
<dbReference type="SUPFAM" id="SSF56112">
    <property type="entry name" value="Protein kinase-like (PK-like)"/>
    <property type="match status" value="1"/>
</dbReference>
<dbReference type="Proteomes" id="UP000016638">
    <property type="component" value="Unassembled WGS sequence"/>
</dbReference>
<evidence type="ECO:0000256" key="7">
    <source>
        <dbReference type="SAM" id="Phobius"/>
    </source>
</evidence>
<reference evidence="9 10" key="1">
    <citation type="submission" date="2013-08" db="EMBL/GenBank/DDBJ databases">
        <authorList>
            <person name="Durkin A.S."/>
            <person name="Haft D.R."/>
            <person name="McCorrison J."/>
            <person name="Torralba M."/>
            <person name="Gillis M."/>
            <person name="Haft D.H."/>
            <person name="Methe B."/>
            <person name="Sutton G."/>
            <person name="Nelson K.E."/>
        </authorList>
    </citation>
    <scope>NUCLEOTIDE SEQUENCE [LARGE SCALE GENOMIC DNA]</scope>
    <source>
        <strain evidence="9 10">F0195</strain>
    </source>
</reference>
<accession>U2TT80</accession>
<dbReference type="InterPro" id="IPR000719">
    <property type="entry name" value="Prot_kinase_dom"/>
</dbReference>
<keyword evidence="3 9" id="KW-0418">Kinase</keyword>
<keyword evidence="2 5" id="KW-0547">Nucleotide-binding</keyword>
<keyword evidence="7" id="KW-0472">Membrane</keyword>
<protein>
    <submittedName>
        <fullName evidence="9">Kinase domain protein</fullName>
    </submittedName>
</protein>
<organism evidence="9 10">
    <name type="scientific">Olsenella profusa F0195</name>
    <dbReference type="NCBI Taxonomy" id="1125712"/>
    <lineage>
        <taxon>Bacteria</taxon>
        <taxon>Bacillati</taxon>
        <taxon>Actinomycetota</taxon>
        <taxon>Coriobacteriia</taxon>
        <taxon>Coriobacteriales</taxon>
        <taxon>Atopobiaceae</taxon>
        <taxon>Olsenella</taxon>
    </lineage>
</organism>
<proteinExistence type="predicted"/>
<evidence type="ECO:0000256" key="4">
    <source>
        <dbReference type="ARBA" id="ARBA00022840"/>
    </source>
</evidence>
<feature type="binding site" evidence="5">
    <location>
        <position position="54"/>
    </location>
    <ligand>
        <name>ATP</name>
        <dbReference type="ChEBI" id="CHEBI:30616"/>
    </ligand>
</feature>
<dbReference type="EMBL" id="AWEZ01000030">
    <property type="protein sequence ID" value="ERL09273.1"/>
    <property type="molecule type" value="Genomic_DNA"/>
</dbReference>
<evidence type="ECO:0000256" key="2">
    <source>
        <dbReference type="ARBA" id="ARBA00022741"/>
    </source>
</evidence>
<keyword evidence="7" id="KW-1133">Transmembrane helix</keyword>
<dbReference type="CDD" id="cd14014">
    <property type="entry name" value="STKc_PknB_like"/>
    <property type="match status" value="1"/>
</dbReference>
<evidence type="ECO:0000256" key="1">
    <source>
        <dbReference type="ARBA" id="ARBA00022679"/>
    </source>
</evidence>
<dbReference type="InterPro" id="IPR017441">
    <property type="entry name" value="Protein_kinase_ATP_BS"/>
</dbReference>
<evidence type="ECO:0000256" key="5">
    <source>
        <dbReference type="PROSITE-ProRule" id="PRU10141"/>
    </source>
</evidence>
<name>U2TT80_9ACTN</name>
<keyword evidence="10" id="KW-1185">Reference proteome</keyword>
<evidence type="ECO:0000256" key="6">
    <source>
        <dbReference type="SAM" id="MobiDB-lite"/>
    </source>
</evidence>
<keyword evidence="1" id="KW-0808">Transferase</keyword>
<dbReference type="Gene3D" id="3.30.200.20">
    <property type="entry name" value="Phosphorylase Kinase, domain 1"/>
    <property type="match status" value="1"/>
</dbReference>
<dbReference type="PROSITE" id="PS00107">
    <property type="entry name" value="PROTEIN_KINASE_ATP"/>
    <property type="match status" value="1"/>
</dbReference>
<dbReference type="AlphaFoldDB" id="U2TT80"/>
<dbReference type="eggNOG" id="COG0515">
    <property type="taxonomic scope" value="Bacteria"/>
</dbReference>
<dbReference type="SMART" id="SM00220">
    <property type="entry name" value="S_TKc"/>
    <property type="match status" value="1"/>
</dbReference>
<comment type="caution">
    <text evidence="9">The sequence shown here is derived from an EMBL/GenBank/DDBJ whole genome shotgun (WGS) entry which is preliminary data.</text>
</comment>
<dbReference type="PROSITE" id="PS00108">
    <property type="entry name" value="PROTEIN_KINASE_ST"/>
    <property type="match status" value="1"/>
</dbReference>
<dbReference type="PATRIC" id="fig|1125712.3.peg.779"/>
<evidence type="ECO:0000313" key="9">
    <source>
        <dbReference type="EMBL" id="ERL09273.1"/>
    </source>
</evidence>
<keyword evidence="4 5" id="KW-0067">ATP-binding</keyword>
<dbReference type="PANTHER" id="PTHR43289:SF34">
    <property type="entry name" value="SERINE_THREONINE-PROTEIN KINASE YBDM-RELATED"/>
    <property type="match status" value="1"/>
</dbReference>
<dbReference type="GO" id="GO:0004674">
    <property type="term" value="F:protein serine/threonine kinase activity"/>
    <property type="evidence" value="ECO:0007669"/>
    <property type="project" value="TreeGrafter"/>
</dbReference>
<feature type="region of interest" description="Disordered" evidence="6">
    <location>
        <begin position="1"/>
        <end position="20"/>
    </location>
</feature>
<dbReference type="InterPro" id="IPR011009">
    <property type="entry name" value="Kinase-like_dom_sf"/>
</dbReference>
<dbReference type="InterPro" id="IPR008271">
    <property type="entry name" value="Ser/Thr_kinase_AS"/>
</dbReference>
<dbReference type="PROSITE" id="PS50011">
    <property type="entry name" value="PROTEIN_KINASE_DOM"/>
    <property type="match status" value="1"/>
</dbReference>
<dbReference type="PANTHER" id="PTHR43289">
    <property type="entry name" value="MITOGEN-ACTIVATED PROTEIN KINASE KINASE KINASE 20-RELATED"/>
    <property type="match status" value="1"/>
</dbReference>
<dbReference type="Pfam" id="PF00069">
    <property type="entry name" value="Pkinase"/>
    <property type="match status" value="1"/>
</dbReference>
<sequence>MDEQPIPPRQEEATGGAPRTVGSRYQLQREIGRGGMSVVWLALDTTLGKQWAVKEIRLSSDPAERRVVEASLVAEANLIKRLDHAAIPRIVDLVDEGGELYVVMDYVDGRTLESVMGMGPQDEDDVVAWAVQLCDVLDYLHQQSPPVIYCDMKPSNVMLRPDGTVRLIDFGIAREQGTVHGGEEGGHRHLGTHGYAAPEQRAGAPLDGRADVYGLGATMYALLTGRRPPDDPADAAPLRQVVPELSHGIESIVARAMAANPNDRYSDAAEFAYVLENYTTHDEAQQRGLRRKWRAFTGALIGAAACLVVGLVLIAVRWNLLNSDFDYWMGLGDQSVDQETASAAYVHAAGILPADLRPYRGLFRLYRSDGVFSTTEEQQFEQTIAPNMDALRSDGQAWAELSFETGKLYWYYYGDAGYGTSAGSSYPRMRAASRWMHSAAEVEGFYGAPMAEAYADMADFACDVVPRMGEGDDAGAYAPYFARLQTLLDEMADSDNNVMRLDAAALAQDALRTYARKFRADGISKEDMLALEAAAQDIADGAPTTTDQQDEELWRLRANADATRQAIEDAFVDVGDSQ</sequence>
<dbReference type="Gene3D" id="1.10.510.10">
    <property type="entry name" value="Transferase(Phosphotransferase) domain 1"/>
    <property type="match status" value="1"/>
</dbReference>
<feature type="domain" description="Protein kinase" evidence="8">
    <location>
        <begin position="25"/>
        <end position="279"/>
    </location>
</feature>
<dbReference type="STRING" id="1125712.HMPREF1316_1839"/>
<evidence type="ECO:0000259" key="8">
    <source>
        <dbReference type="PROSITE" id="PS50011"/>
    </source>
</evidence>
<evidence type="ECO:0000256" key="3">
    <source>
        <dbReference type="ARBA" id="ARBA00022777"/>
    </source>
</evidence>
<evidence type="ECO:0000313" key="10">
    <source>
        <dbReference type="Proteomes" id="UP000016638"/>
    </source>
</evidence>
<dbReference type="GO" id="GO:0005524">
    <property type="term" value="F:ATP binding"/>
    <property type="evidence" value="ECO:0007669"/>
    <property type="project" value="UniProtKB-UniRule"/>
</dbReference>